<dbReference type="RefSeq" id="WP_366090325.1">
    <property type="nucleotide sequence ID" value="NZ_JBFASG010000044.1"/>
</dbReference>
<organism evidence="1 2">
    <name type="scientific">Streptomyces roseoverticillatus</name>
    <dbReference type="NCBI Taxonomy" id="66429"/>
    <lineage>
        <taxon>Bacteria</taxon>
        <taxon>Bacillati</taxon>
        <taxon>Actinomycetota</taxon>
        <taxon>Actinomycetes</taxon>
        <taxon>Kitasatosporales</taxon>
        <taxon>Streptomycetaceae</taxon>
        <taxon>Streptomyces</taxon>
    </lineage>
</organism>
<reference evidence="1 2" key="1">
    <citation type="submission" date="2024-06" db="EMBL/GenBank/DDBJ databases">
        <title>The Natural Products Discovery Center: Release of the First 8490 Sequenced Strains for Exploring Actinobacteria Biosynthetic Diversity.</title>
        <authorList>
            <person name="Kalkreuter E."/>
            <person name="Kautsar S.A."/>
            <person name="Yang D."/>
            <person name="Bader C.D."/>
            <person name="Teijaro C.N."/>
            <person name="Fluegel L."/>
            <person name="Davis C.M."/>
            <person name="Simpson J.R."/>
            <person name="Lauterbach L."/>
            <person name="Steele A.D."/>
            <person name="Gui C."/>
            <person name="Meng S."/>
            <person name="Li G."/>
            <person name="Viehrig K."/>
            <person name="Ye F."/>
            <person name="Su P."/>
            <person name="Kiefer A.F."/>
            <person name="Nichols A."/>
            <person name="Cepeda A.J."/>
            <person name="Yan W."/>
            <person name="Fan B."/>
            <person name="Jiang Y."/>
            <person name="Adhikari A."/>
            <person name="Zheng C.-J."/>
            <person name="Schuster L."/>
            <person name="Cowan T.M."/>
            <person name="Smanski M.J."/>
            <person name="Chevrette M.G."/>
            <person name="De Carvalho L.P.S."/>
            <person name="Shen B."/>
        </authorList>
    </citation>
    <scope>NUCLEOTIDE SEQUENCE [LARGE SCALE GENOMIC DNA]</scope>
    <source>
        <strain evidence="1 2">NPDC053791</strain>
    </source>
</reference>
<name>A0ABV3J6P2_9ACTN</name>
<comment type="caution">
    <text evidence="1">The sequence shown here is derived from an EMBL/GenBank/DDBJ whole genome shotgun (WGS) entry which is preliminary data.</text>
</comment>
<keyword evidence="2" id="KW-1185">Reference proteome</keyword>
<gene>
    <name evidence="1" type="ORF">AB0L03_30510</name>
</gene>
<dbReference type="EMBL" id="JBFASG010000044">
    <property type="protein sequence ID" value="MEV4927097.1"/>
    <property type="molecule type" value="Genomic_DNA"/>
</dbReference>
<dbReference type="Proteomes" id="UP001552479">
    <property type="component" value="Unassembled WGS sequence"/>
</dbReference>
<proteinExistence type="predicted"/>
<protein>
    <submittedName>
        <fullName evidence="1">Uncharacterized protein</fullName>
    </submittedName>
</protein>
<evidence type="ECO:0000313" key="1">
    <source>
        <dbReference type="EMBL" id="MEV4927097.1"/>
    </source>
</evidence>
<sequence length="159" mass="17140">MGRNKKPERVAGVSAIANRLEAELSGDDHVVGVSLAGVVLLPDGFPPRCSLTQLAHTAAHPEDITSVRPIKPPSRWRSELRQVLERAAHRDSLDLRSSMAVTADSAEDLVRAVEEQWGSVRMAADVVIDEAGGCPAAWRKDFVLVTASHVAMLTVTIDD</sequence>
<evidence type="ECO:0000313" key="2">
    <source>
        <dbReference type="Proteomes" id="UP001552479"/>
    </source>
</evidence>
<accession>A0ABV3J6P2</accession>